<dbReference type="EMBL" id="KZ613941">
    <property type="protein sequence ID" value="PMD44798.1"/>
    <property type="molecule type" value="Genomic_DNA"/>
</dbReference>
<accession>A0A2J6S231</accession>
<gene>
    <name evidence="2" type="ORF">L207DRAFT_579725</name>
</gene>
<protein>
    <submittedName>
        <fullName evidence="2">Uncharacterized protein</fullName>
    </submittedName>
</protein>
<feature type="compositionally biased region" description="Low complexity" evidence="1">
    <location>
        <begin position="34"/>
        <end position="45"/>
    </location>
</feature>
<feature type="compositionally biased region" description="Basic and acidic residues" evidence="1">
    <location>
        <begin position="121"/>
        <end position="146"/>
    </location>
</feature>
<proteinExistence type="predicted"/>
<feature type="compositionally biased region" description="Basic and acidic residues" evidence="1">
    <location>
        <begin position="217"/>
        <end position="231"/>
    </location>
</feature>
<feature type="compositionally biased region" description="Polar residues" evidence="1">
    <location>
        <begin position="53"/>
        <end position="63"/>
    </location>
</feature>
<dbReference type="Proteomes" id="UP000235786">
    <property type="component" value="Unassembled WGS sequence"/>
</dbReference>
<name>A0A2J6S231_HYAVF</name>
<evidence type="ECO:0000313" key="2">
    <source>
        <dbReference type="EMBL" id="PMD44798.1"/>
    </source>
</evidence>
<reference evidence="2 3" key="1">
    <citation type="submission" date="2016-04" db="EMBL/GenBank/DDBJ databases">
        <title>A degradative enzymes factory behind the ericoid mycorrhizal symbiosis.</title>
        <authorList>
            <consortium name="DOE Joint Genome Institute"/>
            <person name="Martino E."/>
            <person name="Morin E."/>
            <person name="Grelet G."/>
            <person name="Kuo A."/>
            <person name="Kohler A."/>
            <person name="Daghino S."/>
            <person name="Barry K."/>
            <person name="Choi C."/>
            <person name="Cichocki N."/>
            <person name="Clum A."/>
            <person name="Copeland A."/>
            <person name="Hainaut M."/>
            <person name="Haridas S."/>
            <person name="Labutti K."/>
            <person name="Lindquist E."/>
            <person name="Lipzen A."/>
            <person name="Khouja H.-R."/>
            <person name="Murat C."/>
            <person name="Ohm R."/>
            <person name="Olson A."/>
            <person name="Spatafora J."/>
            <person name="Veneault-Fourrey C."/>
            <person name="Henrissat B."/>
            <person name="Grigoriev I."/>
            <person name="Martin F."/>
            <person name="Perotto S."/>
        </authorList>
    </citation>
    <scope>NUCLEOTIDE SEQUENCE [LARGE SCALE GENOMIC DNA]</scope>
    <source>
        <strain evidence="2 3">F</strain>
    </source>
</reference>
<keyword evidence="3" id="KW-1185">Reference proteome</keyword>
<evidence type="ECO:0000313" key="3">
    <source>
        <dbReference type="Proteomes" id="UP000235786"/>
    </source>
</evidence>
<feature type="region of interest" description="Disordered" evidence="1">
    <location>
        <begin position="34"/>
        <end position="174"/>
    </location>
</feature>
<feature type="region of interest" description="Disordered" evidence="1">
    <location>
        <begin position="209"/>
        <end position="233"/>
    </location>
</feature>
<feature type="compositionally biased region" description="Basic and acidic residues" evidence="1">
    <location>
        <begin position="159"/>
        <end position="171"/>
    </location>
</feature>
<evidence type="ECO:0000256" key="1">
    <source>
        <dbReference type="SAM" id="MobiDB-lite"/>
    </source>
</evidence>
<feature type="compositionally biased region" description="Basic and acidic residues" evidence="1">
    <location>
        <begin position="64"/>
        <end position="77"/>
    </location>
</feature>
<organism evidence="2 3">
    <name type="scientific">Hyaloscypha variabilis (strain UAMH 11265 / GT02V1 / F)</name>
    <name type="common">Meliniomyces variabilis</name>
    <dbReference type="NCBI Taxonomy" id="1149755"/>
    <lineage>
        <taxon>Eukaryota</taxon>
        <taxon>Fungi</taxon>
        <taxon>Dikarya</taxon>
        <taxon>Ascomycota</taxon>
        <taxon>Pezizomycotina</taxon>
        <taxon>Leotiomycetes</taxon>
        <taxon>Helotiales</taxon>
        <taxon>Hyaloscyphaceae</taxon>
        <taxon>Hyaloscypha</taxon>
        <taxon>Hyaloscypha variabilis</taxon>
    </lineage>
</organism>
<dbReference type="AlphaFoldDB" id="A0A2J6S231"/>
<sequence>MATVEVAKAVDRLPPIIAACNTKALESLESVEAVNPPEEAPAAAAKDIAHMNISENPGTPQKTEGSEEQKAKEHEDQVQFTVPRRTGSIRLTEHPETSQQTIEQLASKFEGQKTLPPSTEKLPKTESPTKQDSQQDLKVVKKAAVEKDDESSSSSSSSEDEKEKPKDEKKHSLGLSQAISSGLAGATAGIASTLTGNATSAVLAAMHRTIGNKKPTSTHDKGAKPSEKSDNTKPNATAIATITVQDMVGEHHTATKAQKVPIANIHAILPPVASIQKVHTMNAHIPIAYTRILLPYIHTTIDTHMDRMTILRNHPRDLPTSQSIHIVIITTRGIALVVN</sequence>